<name>A0A2B7Y2P9_POLH7</name>
<evidence type="ECO:0000313" key="2">
    <source>
        <dbReference type="EMBL" id="PGH14977.1"/>
    </source>
</evidence>
<feature type="region of interest" description="Disordered" evidence="1">
    <location>
        <begin position="75"/>
        <end position="99"/>
    </location>
</feature>
<keyword evidence="3" id="KW-1185">Reference proteome</keyword>
<dbReference type="OrthoDB" id="5054378at2759"/>
<accession>A0A2B7Y2P9</accession>
<protein>
    <submittedName>
        <fullName evidence="2">Uncharacterized protein</fullName>
    </submittedName>
</protein>
<comment type="caution">
    <text evidence="2">The sequence shown here is derived from an EMBL/GenBank/DDBJ whole genome shotgun (WGS) entry which is preliminary data.</text>
</comment>
<dbReference type="Proteomes" id="UP000224634">
    <property type="component" value="Unassembled WGS sequence"/>
</dbReference>
<reference evidence="2 3" key="1">
    <citation type="submission" date="2017-10" db="EMBL/GenBank/DDBJ databases">
        <title>Comparative genomics in systemic dimorphic fungi from Ajellomycetaceae.</title>
        <authorList>
            <person name="Munoz J.F."/>
            <person name="Mcewen J.G."/>
            <person name="Clay O.K."/>
            <person name="Cuomo C.A."/>
        </authorList>
    </citation>
    <scope>NUCLEOTIDE SEQUENCE [LARGE SCALE GENOMIC DNA]</scope>
    <source>
        <strain evidence="2 3">UAMH7299</strain>
    </source>
</reference>
<gene>
    <name evidence="2" type="ORF">AJ80_05740</name>
</gene>
<proteinExistence type="predicted"/>
<dbReference type="AlphaFoldDB" id="A0A2B7Y2P9"/>
<organism evidence="2 3">
    <name type="scientific">Polytolypa hystricis (strain UAMH7299)</name>
    <dbReference type="NCBI Taxonomy" id="1447883"/>
    <lineage>
        <taxon>Eukaryota</taxon>
        <taxon>Fungi</taxon>
        <taxon>Dikarya</taxon>
        <taxon>Ascomycota</taxon>
        <taxon>Pezizomycotina</taxon>
        <taxon>Eurotiomycetes</taxon>
        <taxon>Eurotiomycetidae</taxon>
        <taxon>Onygenales</taxon>
        <taxon>Onygenales incertae sedis</taxon>
        <taxon>Polytolypa</taxon>
    </lineage>
</organism>
<evidence type="ECO:0000256" key="1">
    <source>
        <dbReference type="SAM" id="MobiDB-lite"/>
    </source>
</evidence>
<dbReference type="EMBL" id="PDNA01000087">
    <property type="protein sequence ID" value="PGH14977.1"/>
    <property type="molecule type" value="Genomic_DNA"/>
</dbReference>
<evidence type="ECO:0000313" key="3">
    <source>
        <dbReference type="Proteomes" id="UP000224634"/>
    </source>
</evidence>
<sequence length="522" mass="58428">MAPAVFVHYGGPTLDDDQKLVVRSQAMVSFRILSPPTEPPTTYLLAYKCQQLNHWLSAPTSLSFSFLKSDISRGPLHTRSKDPEQQTSSNKSGHQPADQVVLQTPAKVVQIANSGRKYKSLLPRTNELGQPPCYTHTSGIDANTFKDYLWRCSSYSSYLDEGFALVGFRKASYFRPDMTKPACVYIGWLLTSGMIDAFRGTPDIKYPYYEWNAVRELQKFLDMADARALHEVVYPVVILGIFDLVRFSPNTKHHLAAVEQFIKVRGGIQNMPQVMQEIVIMTDILQCIFLNTALAFMSVDEPVLHITTSDTEGNHLLSSPLLLCNDEGFCNVKDFVDIEQALQLARILGTTFDVISNFYDQGEPLEGIKTPELGYVHLAEIADVPVEVSNVSGLVVQTCALASRIVVRTIADLTSFDDPANALDMLTLFNNLRFLRLQSWAGLPYVYLWVNLVGVSASTVRERSYFVSEIIRPAFSYGCYQMDAFSTVLKNFIYLKQAIARRQAIANISSEGTPFEGDIWTA</sequence>